<evidence type="ECO:0000313" key="1">
    <source>
        <dbReference type="EMBL" id="UWQ54113.1"/>
    </source>
</evidence>
<dbReference type="KEGG" id="lcae:K3721_00845"/>
<dbReference type="EMBL" id="CP081070">
    <property type="protein sequence ID" value="UWQ54113.1"/>
    <property type="molecule type" value="Genomic_DNA"/>
</dbReference>
<dbReference type="Proteomes" id="UP001058713">
    <property type="component" value="Chromosome"/>
</dbReference>
<evidence type="ECO:0000313" key="2">
    <source>
        <dbReference type="Proteomes" id="UP001058713"/>
    </source>
</evidence>
<reference evidence="1" key="1">
    <citation type="submission" date="2021-08" db="EMBL/GenBank/DDBJ databases">
        <authorList>
            <person name="Nwanade C."/>
            <person name="Wang M."/>
            <person name="Masoudi A."/>
            <person name="Yu Z."/>
            <person name="Liu J."/>
        </authorList>
    </citation>
    <scope>NUCLEOTIDE SEQUENCE</scope>
    <source>
        <strain evidence="1">S122</strain>
    </source>
</reference>
<sequence length="330" mass="37437">MTQDTGRSGTPNVVVVTTMKDEGAYILDWISHYKSIGVSDFVVFTNDCSDPTDHILRCLHRMGVVEHRFNRVMRRGPHKSALMWAEYEPKVAGADWVLVADVDEFLQINTADGTLPGLLAEREDADAVSFVWRIFGNAGVGTADHAAVPQAFVRAEPEAGQSDEHRFFKTAFRNNGKFERMGVHRPFLAVPPEEVNWQLADGTRLPQNELDGALYVRGSYGYSAAQLNHYALRSRDGFLNKKARGRANHFTASIEPGYWHKFDRNEEEDRRLADNFSAALEIKEDLLRDASLREYHESALVWHRRRGRKARISEEGQAFLKAMEDSRKDA</sequence>
<dbReference type="SUPFAM" id="SSF53448">
    <property type="entry name" value="Nucleotide-diphospho-sugar transferases"/>
    <property type="match status" value="1"/>
</dbReference>
<dbReference type="RefSeq" id="WP_259971530.1">
    <property type="nucleotide sequence ID" value="NZ_CP081070.1"/>
</dbReference>
<name>A0A9Q9M311_LEICA</name>
<organism evidence="1 2">
    <name type="scientific">Leisingera caerulea</name>
    <name type="common">Phaeobacter caeruleus</name>
    <dbReference type="NCBI Taxonomy" id="506591"/>
    <lineage>
        <taxon>Bacteria</taxon>
        <taxon>Pseudomonadati</taxon>
        <taxon>Pseudomonadota</taxon>
        <taxon>Alphaproteobacteria</taxon>
        <taxon>Rhodobacterales</taxon>
        <taxon>Roseobacteraceae</taxon>
        <taxon>Leisingera</taxon>
    </lineage>
</organism>
<dbReference type="AlphaFoldDB" id="A0A9Q9M311"/>
<accession>A0A9Q9M311</accession>
<dbReference type="Pfam" id="PF13704">
    <property type="entry name" value="Glyco_tranf_2_4"/>
    <property type="match status" value="1"/>
</dbReference>
<dbReference type="InterPro" id="IPR029044">
    <property type="entry name" value="Nucleotide-diphossugar_trans"/>
</dbReference>
<gene>
    <name evidence="1" type="ORF">K3721_00845</name>
</gene>
<proteinExistence type="predicted"/>
<protein>
    <submittedName>
        <fullName evidence="1">Glycosyltransferase family 2 protein</fullName>
    </submittedName>
</protein>